<dbReference type="NCBIfam" id="TIGR00229">
    <property type="entry name" value="sensory_box"/>
    <property type="match status" value="3"/>
</dbReference>
<feature type="domain" description="PAC" evidence="17">
    <location>
        <begin position="835"/>
        <end position="885"/>
    </location>
</feature>
<evidence type="ECO:0000259" key="18">
    <source>
        <dbReference type="PROSITE" id="PS50885"/>
    </source>
</evidence>
<gene>
    <name evidence="19" type="ORF">JW984_01350</name>
</gene>
<feature type="domain" description="PAS" evidence="16">
    <location>
        <begin position="514"/>
        <end position="583"/>
    </location>
</feature>
<evidence type="ECO:0000313" key="20">
    <source>
        <dbReference type="Proteomes" id="UP000809273"/>
    </source>
</evidence>
<dbReference type="EC" id="2.7.13.3" evidence="3"/>
<feature type="domain" description="Histidine kinase" evidence="15">
    <location>
        <begin position="898"/>
        <end position="1109"/>
    </location>
</feature>
<keyword evidence="9" id="KW-0418">Kinase</keyword>
<reference evidence="19" key="2">
    <citation type="submission" date="2021-01" db="EMBL/GenBank/DDBJ databases">
        <authorList>
            <person name="Hahn C.R."/>
            <person name="Youssef N.H."/>
            <person name="Elshahed M."/>
        </authorList>
    </citation>
    <scope>NUCLEOTIDE SEQUENCE</scope>
    <source>
        <strain evidence="19">Zod_Metabat.24</strain>
    </source>
</reference>
<keyword evidence="4" id="KW-1003">Cell membrane</keyword>
<evidence type="ECO:0000256" key="1">
    <source>
        <dbReference type="ARBA" id="ARBA00000085"/>
    </source>
</evidence>
<dbReference type="SUPFAM" id="SSF47384">
    <property type="entry name" value="Homodimeric domain of signal transducing histidine kinase"/>
    <property type="match status" value="1"/>
</dbReference>
<comment type="subcellular location">
    <subcellularLocation>
        <location evidence="2">Cell membrane</location>
        <topology evidence="2">Multi-pass membrane protein</topology>
    </subcellularLocation>
</comment>
<dbReference type="CDD" id="cd06225">
    <property type="entry name" value="HAMP"/>
    <property type="match status" value="1"/>
</dbReference>
<evidence type="ECO:0000256" key="2">
    <source>
        <dbReference type="ARBA" id="ARBA00004651"/>
    </source>
</evidence>
<protein>
    <recommendedName>
        <fullName evidence="3">histidine kinase</fullName>
        <ecNumber evidence="3">2.7.13.3</ecNumber>
    </recommendedName>
</protein>
<dbReference type="Pfam" id="PF00512">
    <property type="entry name" value="HisKA"/>
    <property type="match status" value="1"/>
</dbReference>
<dbReference type="CDD" id="cd18773">
    <property type="entry name" value="PDC1_HK_sensor"/>
    <property type="match status" value="1"/>
</dbReference>
<evidence type="ECO:0000256" key="3">
    <source>
        <dbReference type="ARBA" id="ARBA00012438"/>
    </source>
</evidence>
<dbReference type="SUPFAM" id="SSF55785">
    <property type="entry name" value="PYP-like sensor domain (PAS domain)"/>
    <property type="match status" value="4"/>
</dbReference>
<dbReference type="SMART" id="SM00304">
    <property type="entry name" value="HAMP"/>
    <property type="match status" value="1"/>
</dbReference>
<keyword evidence="12" id="KW-0902">Two-component regulatory system</keyword>
<evidence type="ECO:0000256" key="9">
    <source>
        <dbReference type="ARBA" id="ARBA00022777"/>
    </source>
</evidence>
<dbReference type="InterPro" id="IPR003661">
    <property type="entry name" value="HisK_dim/P_dom"/>
</dbReference>
<reference evidence="19" key="1">
    <citation type="journal article" date="2021" name="Environ. Microbiol.">
        <title>Genomic characterization of three novel Desulfobacterota classes expand the metabolic and phylogenetic diversity of the phylum.</title>
        <authorList>
            <person name="Murphy C.L."/>
            <person name="Biggerstaff J."/>
            <person name="Eichhorn A."/>
            <person name="Ewing E."/>
            <person name="Shahan R."/>
            <person name="Soriano D."/>
            <person name="Stewart S."/>
            <person name="VanMol K."/>
            <person name="Walker R."/>
            <person name="Walters P."/>
            <person name="Elshahed M.S."/>
            <person name="Youssef N.H."/>
        </authorList>
    </citation>
    <scope>NUCLEOTIDE SEQUENCE</scope>
    <source>
        <strain evidence="19">Zod_Metabat.24</strain>
    </source>
</reference>
<dbReference type="InterPro" id="IPR000014">
    <property type="entry name" value="PAS"/>
</dbReference>
<dbReference type="SUPFAM" id="SSF55874">
    <property type="entry name" value="ATPase domain of HSP90 chaperone/DNA topoisomerase II/histidine kinase"/>
    <property type="match status" value="1"/>
</dbReference>
<dbReference type="Pfam" id="PF08447">
    <property type="entry name" value="PAS_3"/>
    <property type="match status" value="1"/>
</dbReference>
<comment type="caution">
    <text evidence="19">The sequence shown here is derived from an EMBL/GenBank/DDBJ whole genome shotgun (WGS) entry which is preliminary data.</text>
</comment>
<dbReference type="Gene3D" id="1.10.287.130">
    <property type="match status" value="1"/>
</dbReference>
<feature type="domain" description="HAMP" evidence="18">
    <location>
        <begin position="313"/>
        <end position="365"/>
    </location>
</feature>
<dbReference type="EMBL" id="JAFGIX010000007">
    <property type="protein sequence ID" value="MBN1571820.1"/>
    <property type="molecule type" value="Genomic_DNA"/>
</dbReference>
<dbReference type="InterPro" id="IPR003660">
    <property type="entry name" value="HAMP_dom"/>
</dbReference>
<organism evidence="19 20">
    <name type="scientific">Candidatus Zymogenus saltonus</name>
    <dbReference type="NCBI Taxonomy" id="2844893"/>
    <lineage>
        <taxon>Bacteria</taxon>
        <taxon>Deltaproteobacteria</taxon>
        <taxon>Candidatus Zymogenia</taxon>
        <taxon>Candidatus Zymogeniales</taxon>
        <taxon>Candidatus Zymogenaceae</taxon>
        <taxon>Candidatus Zymogenus</taxon>
    </lineage>
</organism>
<dbReference type="CDD" id="cd00082">
    <property type="entry name" value="HisKA"/>
    <property type="match status" value="1"/>
</dbReference>
<dbReference type="InterPro" id="IPR013655">
    <property type="entry name" value="PAS_fold_3"/>
</dbReference>
<dbReference type="InterPro" id="IPR013656">
    <property type="entry name" value="PAS_4"/>
</dbReference>
<dbReference type="Pfam" id="PF08448">
    <property type="entry name" value="PAS_4"/>
    <property type="match status" value="1"/>
</dbReference>
<dbReference type="InterPro" id="IPR004358">
    <property type="entry name" value="Sig_transdc_His_kin-like_C"/>
</dbReference>
<accession>A0A9D8PNF8</accession>
<dbReference type="InterPro" id="IPR035965">
    <property type="entry name" value="PAS-like_dom_sf"/>
</dbReference>
<dbReference type="PRINTS" id="PR00344">
    <property type="entry name" value="BCTRLSENSOR"/>
</dbReference>
<proteinExistence type="predicted"/>
<keyword evidence="10" id="KW-0067">ATP-binding</keyword>
<dbReference type="PANTHER" id="PTHR43065">
    <property type="entry name" value="SENSOR HISTIDINE KINASE"/>
    <property type="match status" value="1"/>
</dbReference>
<feature type="domain" description="PAS" evidence="16">
    <location>
        <begin position="370"/>
        <end position="439"/>
    </location>
</feature>
<evidence type="ECO:0000256" key="13">
    <source>
        <dbReference type="ARBA" id="ARBA00023136"/>
    </source>
</evidence>
<dbReference type="SMART" id="SM00086">
    <property type="entry name" value="PAC"/>
    <property type="match status" value="3"/>
</dbReference>
<evidence type="ECO:0000313" key="19">
    <source>
        <dbReference type="EMBL" id="MBN1571820.1"/>
    </source>
</evidence>
<dbReference type="SMART" id="SM00091">
    <property type="entry name" value="PAS"/>
    <property type="match status" value="4"/>
</dbReference>
<dbReference type="Gene3D" id="3.30.565.10">
    <property type="entry name" value="Histidine kinase-like ATPase, C-terminal domain"/>
    <property type="match status" value="1"/>
</dbReference>
<dbReference type="Pfam" id="PF02518">
    <property type="entry name" value="HATPase_c"/>
    <property type="match status" value="1"/>
</dbReference>
<dbReference type="GO" id="GO:0005886">
    <property type="term" value="C:plasma membrane"/>
    <property type="evidence" value="ECO:0007669"/>
    <property type="project" value="UniProtKB-SubCell"/>
</dbReference>
<keyword evidence="13 14" id="KW-0472">Membrane</keyword>
<dbReference type="SMART" id="SM00387">
    <property type="entry name" value="HATPase_c"/>
    <property type="match status" value="1"/>
</dbReference>
<dbReference type="SMART" id="SM00388">
    <property type="entry name" value="HisKA"/>
    <property type="match status" value="1"/>
</dbReference>
<evidence type="ECO:0000256" key="7">
    <source>
        <dbReference type="ARBA" id="ARBA00022692"/>
    </source>
</evidence>
<name>A0A9D8PNF8_9DELT</name>
<evidence type="ECO:0000259" key="15">
    <source>
        <dbReference type="PROSITE" id="PS50109"/>
    </source>
</evidence>
<evidence type="ECO:0000256" key="11">
    <source>
        <dbReference type="ARBA" id="ARBA00022989"/>
    </source>
</evidence>
<keyword evidence="11 14" id="KW-1133">Transmembrane helix</keyword>
<dbReference type="PROSITE" id="PS50112">
    <property type="entry name" value="PAS"/>
    <property type="match status" value="3"/>
</dbReference>
<dbReference type="Gene3D" id="6.10.340.10">
    <property type="match status" value="1"/>
</dbReference>
<evidence type="ECO:0000256" key="5">
    <source>
        <dbReference type="ARBA" id="ARBA00022553"/>
    </source>
</evidence>
<dbReference type="Proteomes" id="UP000809273">
    <property type="component" value="Unassembled WGS sequence"/>
</dbReference>
<evidence type="ECO:0000256" key="8">
    <source>
        <dbReference type="ARBA" id="ARBA00022741"/>
    </source>
</evidence>
<feature type="transmembrane region" description="Helical" evidence="14">
    <location>
        <begin position="17"/>
        <end position="35"/>
    </location>
</feature>
<evidence type="ECO:0000256" key="12">
    <source>
        <dbReference type="ARBA" id="ARBA00023012"/>
    </source>
</evidence>
<feature type="domain" description="PAC" evidence="17">
    <location>
        <begin position="709"/>
        <end position="761"/>
    </location>
</feature>
<dbReference type="InterPro" id="IPR000700">
    <property type="entry name" value="PAS-assoc_C"/>
</dbReference>
<dbReference type="InterPro" id="IPR036890">
    <property type="entry name" value="HATPase_C_sf"/>
</dbReference>
<dbReference type="InterPro" id="IPR033479">
    <property type="entry name" value="dCache_1"/>
</dbReference>
<dbReference type="SUPFAM" id="SSF158472">
    <property type="entry name" value="HAMP domain-like"/>
    <property type="match status" value="1"/>
</dbReference>
<keyword evidence="5" id="KW-0597">Phosphoprotein</keyword>
<evidence type="ECO:0000256" key="10">
    <source>
        <dbReference type="ARBA" id="ARBA00022840"/>
    </source>
</evidence>
<evidence type="ECO:0000259" key="17">
    <source>
        <dbReference type="PROSITE" id="PS50113"/>
    </source>
</evidence>
<dbReference type="InterPro" id="IPR036097">
    <property type="entry name" value="HisK_dim/P_sf"/>
</dbReference>
<dbReference type="PROSITE" id="PS50109">
    <property type="entry name" value="HIS_KIN"/>
    <property type="match status" value="1"/>
</dbReference>
<dbReference type="AlphaFoldDB" id="A0A9D8PNF8"/>
<feature type="domain" description="PAS" evidence="16">
    <location>
        <begin position="638"/>
        <end position="704"/>
    </location>
</feature>
<dbReference type="CDD" id="cd00130">
    <property type="entry name" value="PAS"/>
    <property type="match status" value="3"/>
</dbReference>
<evidence type="ECO:0000256" key="6">
    <source>
        <dbReference type="ARBA" id="ARBA00022679"/>
    </source>
</evidence>
<dbReference type="InterPro" id="IPR001610">
    <property type="entry name" value="PAC"/>
</dbReference>
<keyword evidence="6" id="KW-0808">Transferase</keyword>
<evidence type="ECO:0000256" key="4">
    <source>
        <dbReference type="ARBA" id="ARBA00022475"/>
    </source>
</evidence>
<dbReference type="GO" id="GO:0005524">
    <property type="term" value="F:ATP binding"/>
    <property type="evidence" value="ECO:0007669"/>
    <property type="project" value="UniProtKB-KW"/>
</dbReference>
<sequence length="1113" mass="129005">MGRTHKIKRGRSLKNDIFLFMVFIAILPMAIYLYLDIFITREKYKAEIDEFLFLSSDHVAEELNRMFVDRYNDLMILANNPIIKSAKYTNEEKIAEMQKVQDLYHYFDDISYVDSSGTITLSTTYNYFYDIDKTIWFKDAMKGKPVITSPYLISMGNRMVMSFFQPVFSKDNVVGVLTARMDMKKVWDITNADTLKWNDYGYIIVLDNFLKIVSHPNKETLYKKLKGIDLEKVLDKKNERKVIGFLDDSGMEFVAGVNVLDTIPGVVSSPYFVLAVQAKDEAYALSNYMIIRDLLQLTAMASLIILISLYFSNRLTRPIEEIIEGTKSISEWKLGKTVDIKSWEEINDIARAFNSMSLALKDNTERLVQSERRYRTLVEDIDDGYFILEDKKIIYYNEAAARITGYDNEEALGKNITDFYPEEMRPLIEEKYQEVFKESGPGDAKKFEMPFYRKNGEQIFVEFRPKLISSVKDRIVAGIMVDISARKRREMIEKEYQKTLKREVMLKTKELSESETKYRTLFENMDQAIFVVQDGLVTFFNPSALELTEYSEEELKDKPFLDLVHPEDRDLMVDRYIKLYRGESLTYPYIFRMADKGGKMIWVEGMGVTIKWEDTRADLAFINNVTERILAERALRESEEKYRNLFETSKDVIYISTIEGRLIDMNPIAEEFFGYTRDELLALDTRDLYINSEERERFQRDIEKNGFVRNYELTLKRSDGAILDCIETSTVLRDDDGNITGYHGTIKDITERKKMETLILNSRNRLMTAFDAVSDRMFIVDEDYRMKFINRKICEELASGFDMLLNTKCYLQFNTKDEPCPECPLQRSIEYKEGTSGEVFIGGNGEGSCFFVSVYPIESEEGDYDYLIYSRDITEEKRFSERLIQQDRLVSLGQLSAGVAHEINNPLTAILGYAQLLLKDVDKERREYKDLKIIEEQALNCKTILEEMLIFSRSRVDKREYFLFKDILHNVIVLNKKELKEKNINLIKKIKNDLPTFYGDQIKMTQVFLNVLQNSIYAVENGGEIIIETSWDKENNMVLVTFMDNGPGVPEENKRRIFDPFFTTKPAGQGTGLGLSVSYGIVNEHGGGIAIENAPGGGAKFIIALPVEEELPD</sequence>
<dbReference type="Gene3D" id="3.30.450.20">
    <property type="entry name" value="PAS domain"/>
    <property type="match status" value="5"/>
</dbReference>
<dbReference type="InterPro" id="IPR005467">
    <property type="entry name" value="His_kinase_dom"/>
</dbReference>
<dbReference type="PROSITE" id="PS50113">
    <property type="entry name" value="PAC"/>
    <property type="match status" value="2"/>
</dbReference>
<keyword evidence="8" id="KW-0547">Nucleotide-binding</keyword>
<dbReference type="InterPro" id="IPR003594">
    <property type="entry name" value="HATPase_dom"/>
</dbReference>
<dbReference type="PANTHER" id="PTHR43065:SF46">
    <property type="entry name" value="C4-DICARBOXYLATE TRANSPORT SENSOR PROTEIN DCTB"/>
    <property type="match status" value="1"/>
</dbReference>
<evidence type="ECO:0000256" key="14">
    <source>
        <dbReference type="SAM" id="Phobius"/>
    </source>
</evidence>
<dbReference type="PROSITE" id="PS50885">
    <property type="entry name" value="HAMP"/>
    <property type="match status" value="1"/>
</dbReference>
<keyword evidence="7 14" id="KW-0812">Transmembrane</keyword>
<comment type="catalytic activity">
    <reaction evidence="1">
        <text>ATP + protein L-histidine = ADP + protein N-phospho-L-histidine.</text>
        <dbReference type="EC" id="2.7.13.3"/>
    </reaction>
</comment>
<dbReference type="GO" id="GO:0000155">
    <property type="term" value="F:phosphorelay sensor kinase activity"/>
    <property type="evidence" value="ECO:0007669"/>
    <property type="project" value="InterPro"/>
</dbReference>
<dbReference type="Pfam" id="PF13426">
    <property type="entry name" value="PAS_9"/>
    <property type="match status" value="2"/>
</dbReference>
<evidence type="ECO:0000259" key="16">
    <source>
        <dbReference type="PROSITE" id="PS50112"/>
    </source>
</evidence>
<dbReference type="Pfam" id="PF02743">
    <property type="entry name" value="dCache_1"/>
    <property type="match status" value="1"/>
</dbReference>